<dbReference type="SUPFAM" id="SSF50974">
    <property type="entry name" value="Nitrous oxide reductase, N-terminal domain"/>
    <property type="match status" value="1"/>
</dbReference>
<name>A0ABV6VUB9_9ACTN</name>
<dbReference type="Gene3D" id="2.130.10.10">
    <property type="entry name" value="YVTN repeat-like/Quinoprotein amine dehydrogenase"/>
    <property type="match status" value="3"/>
</dbReference>
<dbReference type="Pfam" id="PF21783">
    <property type="entry name" value="YNCE"/>
    <property type="match status" value="1"/>
</dbReference>
<dbReference type="Proteomes" id="UP001592531">
    <property type="component" value="Unassembled WGS sequence"/>
</dbReference>
<reference evidence="4 5" key="1">
    <citation type="submission" date="2024-09" db="EMBL/GenBank/DDBJ databases">
        <authorList>
            <person name="Lee S.D."/>
        </authorList>
    </citation>
    <scope>NUCLEOTIDE SEQUENCE [LARGE SCALE GENOMIC DNA]</scope>
    <source>
        <strain evidence="4 5">N8-3</strain>
    </source>
</reference>
<evidence type="ECO:0000313" key="4">
    <source>
        <dbReference type="EMBL" id="MFC1417303.1"/>
    </source>
</evidence>
<proteinExistence type="predicted"/>
<feature type="signal peptide" evidence="2">
    <location>
        <begin position="1"/>
        <end position="32"/>
    </location>
</feature>
<evidence type="ECO:0000256" key="1">
    <source>
        <dbReference type="ARBA" id="ARBA00022729"/>
    </source>
</evidence>
<dbReference type="InterPro" id="IPR015943">
    <property type="entry name" value="WD40/YVTN_repeat-like_dom_sf"/>
</dbReference>
<accession>A0ABV6VUB9</accession>
<sequence>MPPTPPMPLSRRILPAAALAALSAAGLLTASACSSGGATGATGAAGPHAAMLAHPADRATARVLGPTLAAGPAPAAAGAGDAEHPAADGYLQGMPAPLSPTDVYAADRPNALSPVVRRFPSLVYVPNTLSDTVSIIDPATYTVVRTLHVGHEPQHVVPSWDLRTLWVNDDLGNDLTPIDPATGAEGKPVDVHDPYNLYFTPNGKYAIVMASNDHALVFRDAHTMKVVKSVPAGCAGVNHADFSPNGQYFIVSCEFSGDLLKVDTAKMQVIARQKIPFDGSMPQDVKISPDGKVWYVADMVANGVWELNGDTFSKPVLLKTGAGAHGLYVSRDSADLYISNRGEGSISVLDFATGKLVHKWRIPGGGSPDMGGVSADGKVLWLSGRYNAEVYAISTVDGHLIARIPVGDGPHGLAVYPQPGRYSLGHTGVFR</sequence>
<evidence type="ECO:0000256" key="2">
    <source>
        <dbReference type="SAM" id="SignalP"/>
    </source>
</evidence>
<evidence type="ECO:0000259" key="3">
    <source>
        <dbReference type="Pfam" id="PF21783"/>
    </source>
</evidence>
<dbReference type="PANTHER" id="PTHR47197">
    <property type="entry name" value="PROTEIN NIRF"/>
    <property type="match status" value="1"/>
</dbReference>
<dbReference type="InterPro" id="IPR051200">
    <property type="entry name" value="Host-pathogen_enzymatic-act"/>
</dbReference>
<keyword evidence="1 2" id="KW-0732">Signal</keyword>
<protein>
    <submittedName>
        <fullName evidence="4">YncE family protein</fullName>
    </submittedName>
</protein>
<feature type="domain" description="YNCE-like beta-propeller" evidence="3">
    <location>
        <begin position="121"/>
        <end position="413"/>
    </location>
</feature>
<dbReference type="InterPro" id="IPR011045">
    <property type="entry name" value="N2O_reductase_N"/>
</dbReference>
<gene>
    <name evidence="4" type="ORF">ACEZDE_11675</name>
</gene>
<dbReference type="RefSeq" id="WP_380535304.1">
    <property type="nucleotide sequence ID" value="NZ_JBHFAB010000007.1"/>
</dbReference>
<dbReference type="EMBL" id="JBHFAB010000007">
    <property type="protein sequence ID" value="MFC1417303.1"/>
    <property type="molecule type" value="Genomic_DNA"/>
</dbReference>
<dbReference type="NCBIfam" id="TIGR02276">
    <property type="entry name" value="beta_rpt_yvtn"/>
    <property type="match status" value="1"/>
</dbReference>
<dbReference type="PANTHER" id="PTHR47197:SF3">
    <property type="entry name" value="DIHYDRO-HEME D1 DEHYDROGENASE"/>
    <property type="match status" value="1"/>
</dbReference>
<evidence type="ECO:0000313" key="5">
    <source>
        <dbReference type="Proteomes" id="UP001592531"/>
    </source>
</evidence>
<keyword evidence="5" id="KW-1185">Reference proteome</keyword>
<organism evidence="4 5">
    <name type="scientific">Streptacidiphilus cavernicola</name>
    <dbReference type="NCBI Taxonomy" id="3342716"/>
    <lineage>
        <taxon>Bacteria</taxon>
        <taxon>Bacillati</taxon>
        <taxon>Actinomycetota</taxon>
        <taxon>Actinomycetes</taxon>
        <taxon>Kitasatosporales</taxon>
        <taxon>Streptomycetaceae</taxon>
        <taxon>Streptacidiphilus</taxon>
    </lineage>
</organism>
<feature type="chain" id="PRO_5046162510" evidence="2">
    <location>
        <begin position="33"/>
        <end position="431"/>
    </location>
</feature>
<comment type="caution">
    <text evidence="4">The sequence shown here is derived from an EMBL/GenBank/DDBJ whole genome shotgun (WGS) entry which is preliminary data.</text>
</comment>
<dbReference type="InterPro" id="IPR011964">
    <property type="entry name" value="YVTN_b-propeller_repeat"/>
</dbReference>
<dbReference type="InterPro" id="IPR048433">
    <property type="entry name" value="YNCE-like_beta-prop"/>
</dbReference>